<sequence length="158" mass="16494">MSDKIAAATKTIEDAVTTAKQNLEGLVKAQQEQVEKASAQILKGFDELTALTKGNVDAVVKSGTIVAKGAEEAGKQVAAFTQSSLEKSVATGKALLAVKTIQELVELQNAYAKSSFDALVAETTKLQQLTVKVANEALAPINERVNVTVEAIAKPVAA</sequence>
<dbReference type="KEGG" id="azz:DEW08_09580"/>
<dbReference type="NCBIfam" id="TIGR01841">
    <property type="entry name" value="phasin"/>
    <property type="match status" value="1"/>
</dbReference>
<protein>
    <recommendedName>
        <fullName evidence="1">Phasin domain-containing protein</fullName>
    </recommendedName>
</protein>
<evidence type="ECO:0000313" key="2">
    <source>
        <dbReference type="EMBL" id="AWK86458.1"/>
    </source>
</evidence>
<dbReference type="AlphaFoldDB" id="A0A2S2CPR5"/>
<name>A0A2S2CPR5_9PROT</name>
<dbReference type="EMBL" id="CP029353">
    <property type="protein sequence ID" value="AWK86458.1"/>
    <property type="molecule type" value="Genomic_DNA"/>
</dbReference>
<dbReference type="InterPro" id="IPR018968">
    <property type="entry name" value="Phasin"/>
</dbReference>
<gene>
    <name evidence="2" type="ORF">DEW08_09580</name>
</gene>
<organism evidence="2 3">
    <name type="scientific">Azospirillum thermophilum</name>
    <dbReference type="NCBI Taxonomy" id="2202148"/>
    <lineage>
        <taxon>Bacteria</taxon>
        <taxon>Pseudomonadati</taxon>
        <taxon>Pseudomonadota</taxon>
        <taxon>Alphaproteobacteria</taxon>
        <taxon>Rhodospirillales</taxon>
        <taxon>Azospirillaceae</taxon>
        <taxon>Azospirillum</taxon>
    </lineage>
</organism>
<reference evidence="3" key="1">
    <citation type="submission" date="2018-05" db="EMBL/GenBank/DDBJ databases">
        <title>Azospirillum thermophila sp. nov., a novel isolated from hot spring.</title>
        <authorList>
            <person name="Zhao Z."/>
        </authorList>
    </citation>
    <scope>NUCLEOTIDE SEQUENCE [LARGE SCALE GENOMIC DNA]</scope>
    <source>
        <strain evidence="3">CFH 70021</strain>
    </source>
</reference>
<dbReference type="Pfam" id="PF09361">
    <property type="entry name" value="Phasin_2"/>
    <property type="match status" value="1"/>
</dbReference>
<dbReference type="RefSeq" id="WP_109326575.1">
    <property type="nucleotide sequence ID" value="NZ_CP029353.1"/>
</dbReference>
<proteinExistence type="predicted"/>
<evidence type="ECO:0000259" key="1">
    <source>
        <dbReference type="Pfam" id="PF09361"/>
    </source>
</evidence>
<dbReference type="Proteomes" id="UP000245629">
    <property type="component" value="Chromosome 2"/>
</dbReference>
<keyword evidence="3" id="KW-1185">Reference proteome</keyword>
<accession>A0A2S2CPR5</accession>
<evidence type="ECO:0000313" key="3">
    <source>
        <dbReference type="Proteomes" id="UP000245629"/>
    </source>
</evidence>
<dbReference type="InterPro" id="IPR010127">
    <property type="entry name" value="Phasin_subfam-1"/>
</dbReference>
<feature type="domain" description="Phasin" evidence="1">
    <location>
        <begin position="47"/>
        <end position="145"/>
    </location>
</feature>
<dbReference type="OrthoDB" id="7303820at2"/>